<comment type="caution">
    <text evidence="4">The sequence shown here is derived from an EMBL/GenBank/DDBJ whole genome shotgun (WGS) entry which is preliminary data.</text>
</comment>
<keyword evidence="5" id="KW-1185">Reference proteome</keyword>
<dbReference type="AlphaFoldDB" id="A0A928Z4R0"/>
<keyword evidence="2" id="KW-0808">Transferase</keyword>
<dbReference type="InterPro" id="IPR051052">
    <property type="entry name" value="Diverse_substrate_MTase"/>
</dbReference>
<dbReference type="GO" id="GO:0032259">
    <property type="term" value="P:methylation"/>
    <property type="evidence" value="ECO:0007669"/>
    <property type="project" value="UniProtKB-KW"/>
</dbReference>
<dbReference type="Proteomes" id="UP000625316">
    <property type="component" value="Unassembled WGS sequence"/>
</dbReference>
<dbReference type="EMBL" id="JADEXQ010000084">
    <property type="protein sequence ID" value="MBE9032014.1"/>
    <property type="molecule type" value="Genomic_DNA"/>
</dbReference>
<evidence type="ECO:0000259" key="3">
    <source>
        <dbReference type="Pfam" id="PF13649"/>
    </source>
</evidence>
<dbReference type="InterPro" id="IPR029063">
    <property type="entry name" value="SAM-dependent_MTases_sf"/>
</dbReference>
<evidence type="ECO:0000256" key="1">
    <source>
        <dbReference type="ARBA" id="ARBA00022603"/>
    </source>
</evidence>
<accession>A0A928Z4R0</accession>
<gene>
    <name evidence="4" type="ORF">IQ266_19950</name>
</gene>
<sequence length="276" mass="31588">MTKQDLKQQIARYANRNLQTRKNWYSPAATAYNQARPDYPEAFLRQVIDVAQLSQQSHILEIGCGPGTATVGLAPLVRKIQAIEPNPDFHQIATQNCDPHPNIEIHNTSFEEWPLAAMQFDAVVAASSFHWIPAEVGYPKAADALRENGHLILLWNKELYPRVELYQELSKIYQTHAPELDRFEDEPTQLKILSQLGAMITESDRFHNLTTDHVRTEVTYSIDRYFTLLNTYSPYIKLDPTVKAALFQDLRQTIKQHCGTEIPLSYISAFHIAQKI</sequence>
<protein>
    <submittedName>
        <fullName evidence="4">Class I SAM-dependent methyltransferase</fullName>
    </submittedName>
</protein>
<dbReference type="CDD" id="cd02440">
    <property type="entry name" value="AdoMet_MTases"/>
    <property type="match status" value="1"/>
</dbReference>
<proteinExistence type="predicted"/>
<feature type="domain" description="Methyltransferase" evidence="3">
    <location>
        <begin position="59"/>
        <end position="149"/>
    </location>
</feature>
<evidence type="ECO:0000256" key="2">
    <source>
        <dbReference type="ARBA" id="ARBA00022679"/>
    </source>
</evidence>
<dbReference type="Gene3D" id="3.40.50.150">
    <property type="entry name" value="Vaccinia Virus protein VP39"/>
    <property type="match status" value="1"/>
</dbReference>
<organism evidence="4 5">
    <name type="scientific">Romeriopsis navalis LEGE 11480</name>
    <dbReference type="NCBI Taxonomy" id="2777977"/>
    <lineage>
        <taxon>Bacteria</taxon>
        <taxon>Bacillati</taxon>
        <taxon>Cyanobacteriota</taxon>
        <taxon>Cyanophyceae</taxon>
        <taxon>Leptolyngbyales</taxon>
        <taxon>Leptolyngbyaceae</taxon>
        <taxon>Romeriopsis</taxon>
        <taxon>Romeriopsis navalis</taxon>
    </lineage>
</organism>
<dbReference type="InterPro" id="IPR041698">
    <property type="entry name" value="Methyltransf_25"/>
</dbReference>
<evidence type="ECO:0000313" key="5">
    <source>
        <dbReference type="Proteomes" id="UP000625316"/>
    </source>
</evidence>
<dbReference type="SUPFAM" id="SSF53335">
    <property type="entry name" value="S-adenosyl-L-methionine-dependent methyltransferases"/>
    <property type="match status" value="1"/>
</dbReference>
<reference evidence="4" key="1">
    <citation type="submission" date="2020-10" db="EMBL/GenBank/DDBJ databases">
        <authorList>
            <person name="Castelo-Branco R."/>
            <person name="Eusebio N."/>
            <person name="Adriana R."/>
            <person name="Vieira A."/>
            <person name="Brugerolle De Fraissinette N."/>
            <person name="Rezende De Castro R."/>
            <person name="Schneider M.P."/>
            <person name="Vasconcelos V."/>
            <person name="Leao P.N."/>
        </authorList>
    </citation>
    <scope>NUCLEOTIDE SEQUENCE</scope>
    <source>
        <strain evidence="4">LEGE 11480</strain>
    </source>
</reference>
<name>A0A928Z4R0_9CYAN</name>
<dbReference type="PANTHER" id="PTHR44942">
    <property type="entry name" value="METHYLTRANSF_11 DOMAIN-CONTAINING PROTEIN"/>
    <property type="match status" value="1"/>
</dbReference>
<evidence type="ECO:0000313" key="4">
    <source>
        <dbReference type="EMBL" id="MBE9032014.1"/>
    </source>
</evidence>
<keyword evidence="1 4" id="KW-0489">Methyltransferase</keyword>
<dbReference type="Pfam" id="PF13649">
    <property type="entry name" value="Methyltransf_25"/>
    <property type="match status" value="1"/>
</dbReference>
<dbReference type="PANTHER" id="PTHR44942:SF4">
    <property type="entry name" value="METHYLTRANSFERASE TYPE 11 DOMAIN-CONTAINING PROTEIN"/>
    <property type="match status" value="1"/>
</dbReference>
<dbReference type="GO" id="GO:0008168">
    <property type="term" value="F:methyltransferase activity"/>
    <property type="evidence" value="ECO:0007669"/>
    <property type="project" value="UniProtKB-KW"/>
</dbReference>
<dbReference type="RefSeq" id="WP_264326839.1">
    <property type="nucleotide sequence ID" value="NZ_JADEXQ010000084.1"/>
</dbReference>